<dbReference type="Pfam" id="PF13087">
    <property type="entry name" value="AAA_12"/>
    <property type="match status" value="1"/>
</dbReference>
<evidence type="ECO:0000313" key="12">
    <source>
        <dbReference type="Proteomes" id="UP000235965"/>
    </source>
</evidence>
<accession>A0A2J7RCT3</accession>
<evidence type="ECO:0000256" key="2">
    <source>
        <dbReference type="ARBA" id="ARBA00022490"/>
    </source>
</evidence>
<dbReference type="Pfam" id="PF20173">
    <property type="entry name" value="ZnF_RZ-type"/>
    <property type="match status" value="1"/>
</dbReference>
<reference evidence="11 12" key="1">
    <citation type="submission" date="2017-12" db="EMBL/GenBank/DDBJ databases">
        <title>Hemimetabolous genomes reveal molecular basis of termite eusociality.</title>
        <authorList>
            <person name="Harrison M.C."/>
            <person name="Jongepier E."/>
            <person name="Robertson H.M."/>
            <person name="Arning N."/>
            <person name="Bitard-Feildel T."/>
            <person name="Chao H."/>
            <person name="Childers C.P."/>
            <person name="Dinh H."/>
            <person name="Doddapaneni H."/>
            <person name="Dugan S."/>
            <person name="Gowin J."/>
            <person name="Greiner C."/>
            <person name="Han Y."/>
            <person name="Hu H."/>
            <person name="Hughes D.S.T."/>
            <person name="Huylmans A.-K."/>
            <person name="Kemena C."/>
            <person name="Kremer L.P.M."/>
            <person name="Lee S.L."/>
            <person name="Lopez-Ezquerra A."/>
            <person name="Mallet L."/>
            <person name="Monroy-Kuhn J.M."/>
            <person name="Moser A."/>
            <person name="Murali S.C."/>
            <person name="Muzny D.M."/>
            <person name="Otani S."/>
            <person name="Piulachs M.-D."/>
            <person name="Poelchau M."/>
            <person name="Qu J."/>
            <person name="Schaub F."/>
            <person name="Wada-Katsumata A."/>
            <person name="Worley K.C."/>
            <person name="Xie Q."/>
            <person name="Ylla G."/>
            <person name="Poulsen M."/>
            <person name="Gibbs R.A."/>
            <person name="Schal C."/>
            <person name="Richards S."/>
            <person name="Belles X."/>
            <person name="Korb J."/>
            <person name="Bornberg-Bauer E."/>
        </authorList>
    </citation>
    <scope>NUCLEOTIDE SEQUENCE [LARGE SCALE GENOMIC DNA]</scope>
    <source>
        <tissue evidence="11">Whole body</tissue>
    </source>
</reference>
<dbReference type="FunCoup" id="A0A2J7RCT3">
    <property type="interactions" value="3"/>
</dbReference>
<dbReference type="GO" id="GO:0008270">
    <property type="term" value="F:zinc ion binding"/>
    <property type="evidence" value="ECO:0007669"/>
    <property type="project" value="UniProtKB-KW"/>
</dbReference>
<evidence type="ECO:0000259" key="10">
    <source>
        <dbReference type="PROSITE" id="PS51981"/>
    </source>
</evidence>
<dbReference type="InterPro" id="IPR041679">
    <property type="entry name" value="DNA2/NAM7-like_C"/>
</dbReference>
<dbReference type="Proteomes" id="UP000235965">
    <property type="component" value="Unassembled WGS sequence"/>
</dbReference>
<feature type="domain" description="RZ-type" evidence="10">
    <location>
        <begin position="2088"/>
        <end position="2159"/>
    </location>
</feature>
<organism evidence="11 12">
    <name type="scientific">Cryptotermes secundus</name>
    <dbReference type="NCBI Taxonomy" id="105785"/>
    <lineage>
        <taxon>Eukaryota</taxon>
        <taxon>Metazoa</taxon>
        <taxon>Ecdysozoa</taxon>
        <taxon>Arthropoda</taxon>
        <taxon>Hexapoda</taxon>
        <taxon>Insecta</taxon>
        <taxon>Pterygota</taxon>
        <taxon>Neoptera</taxon>
        <taxon>Polyneoptera</taxon>
        <taxon>Dictyoptera</taxon>
        <taxon>Blattodea</taxon>
        <taxon>Blattoidea</taxon>
        <taxon>Termitoidae</taxon>
        <taxon>Kalotermitidae</taxon>
        <taxon>Cryptotermitinae</taxon>
        <taxon>Cryptotermes</taxon>
    </lineage>
</organism>
<gene>
    <name evidence="11" type="ORF">B7P43_G01207</name>
</gene>
<feature type="region of interest" description="Disordered" evidence="9">
    <location>
        <begin position="1"/>
        <end position="29"/>
    </location>
</feature>
<name>A0A2J7RCT3_9NEOP</name>
<dbReference type="CDD" id="cd06008">
    <property type="entry name" value="NF-X1-zinc-finger"/>
    <property type="match status" value="1"/>
</dbReference>
<dbReference type="InterPro" id="IPR047187">
    <property type="entry name" value="SF1_C_Upf1"/>
</dbReference>
<dbReference type="PANTHER" id="PTHR10887">
    <property type="entry name" value="DNA2/NAM7 HELICASE FAMILY"/>
    <property type="match status" value="1"/>
</dbReference>
<keyword evidence="2" id="KW-0963">Cytoplasm</keyword>
<dbReference type="OrthoDB" id="2423195at2759"/>
<evidence type="ECO:0000256" key="9">
    <source>
        <dbReference type="SAM" id="MobiDB-lite"/>
    </source>
</evidence>
<dbReference type="EMBL" id="NEVH01005883">
    <property type="protein sequence ID" value="PNF38645.1"/>
    <property type="molecule type" value="Genomic_DNA"/>
</dbReference>
<dbReference type="EMBL" id="NEVH01005883">
    <property type="protein sequence ID" value="PNF38644.1"/>
    <property type="molecule type" value="Genomic_DNA"/>
</dbReference>
<dbReference type="GO" id="GO:0031048">
    <property type="term" value="P:regulatory ncRNA-mediated heterochromatin formation"/>
    <property type="evidence" value="ECO:0007669"/>
    <property type="project" value="TreeGrafter"/>
</dbReference>
<dbReference type="InterPro" id="IPR027417">
    <property type="entry name" value="P-loop_NTPase"/>
</dbReference>
<dbReference type="Pfam" id="PF25396">
    <property type="entry name" value="ZNFX1"/>
    <property type="match status" value="1"/>
</dbReference>
<dbReference type="GO" id="GO:0031380">
    <property type="term" value="C:nuclear RNA-directed RNA polymerase complex"/>
    <property type="evidence" value="ECO:0007669"/>
    <property type="project" value="TreeGrafter"/>
</dbReference>
<evidence type="ECO:0000256" key="8">
    <source>
        <dbReference type="SAM" id="Coils"/>
    </source>
</evidence>
<dbReference type="InterPro" id="IPR041677">
    <property type="entry name" value="DNA2/NAM7_AAA_11"/>
</dbReference>
<evidence type="ECO:0000256" key="4">
    <source>
        <dbReference type="ARBA" id="ARBA00022737"/>
    </source>
</evidence>
<dbReference type="CDD" id="cd18808">
    <property type="entry name" value="SF1_C_Upf1"/>
    <property type="match status" value="1"/>
</dbReference>
<dbReference type="InterPro" id="IPR000967">
    <property type="entry name" value="Znf_NFX1"/>
</dbReference>
<dbReference type="InParanoid" id="A0A2J7RCT3"/>
<feature type="compositionally biased region" description="Polar residues" evidence="9">
    <location>
        <begin position="20"/>
        <end position="29"/>
    </location>
</feature>
<sequence length="2177" mass="249394">MASSDFNGVKDGMHHGRIPNISTADSVSSSKYQGTMAKLSQKLICRNSSSDCPENPSQSDLFLPLQLRSLGGSSRQARSNYESNYKQHTNKKNINCPVKTFSHASANKAFPMKSPGKLGKYQGVRPKTFPLDAKLSHNKKHAKATTGGAGAWRRQGSVCEGGSIRERSPNRGMCRNSRYQSLNRGAQDIKSSSSQKKNVRKEIGNIPQNMLWMVDLSELSGLEIVAKLANSHYDFQNILKDRDRLKRRPDLLVLIVKLLAKVCDSDFRENKSSVLAQACHPEFLDQLADFMSDLPLHDDKNAFNVDDFLLNLLTFSKEVMNLLPNTASERFRKVFLFVDTAIRGFELYKKMSVRDDVKELHHILQLQLKETVEKTDERKLKVSSRSELLSLQAPPNDFHDINLIPTSEDIFSGKKAFVRPNLVLGAYTSVDHYLDVQFRLLHEDFLCPMRESIVEYVQKLESQKLRKGKQITNVRLYHKVMFLYPRVVTDRLGIVVNFDPERRLKNVQWRHSKRFMYGSLLCFTQDNFRNMIFATVVERAEKELQQGQLVVELCVGSQVREDLFRTEYTMAESEVYFEPYFQVLKALKDMTEHEFPMRRYIVEAQRGGQPPAYLMADPPVQYTIEPGFIFPVLSLDLWPSAEELGLDDSQYQAFRFALTKEFVVIQGPPGTGKTYLGLKVAGTLLENLEVWRAQRHPILVVCYTNHALDQFLEGILQYTTRIIRVGGQSKCEKLNSYNLKEVRRNYKKEMYRNADNVDEEEIFTHMKNANNLGRDIHARMNHMMKGIKRIQIDLELLEKNDGIISLDALYSLRVVNSDYYNSFRGQDTEEVFVEWLLSQKEYNDPNFIIHVTHDYNMASDENNIVNEEVDVIEEVTGRATRDMHEGYDLDMKDVQGILTYADSLGMLMQKKRELEKERTALIEEGRNNYQVLHSNMWLCEGRLSDAVHKLERLKQRLKEKRTPNQTEIQKLLQQRDVWRLNFNDRWALYWHWIAQLRTQLLEKFQTQEERFRTEAKQYEEVRHMIDLEVMRDSYVVGMTTTGAARLRTLLQVLKPRIVIIEEAAEVLESHIIVSLTSHCQHLILIGDHQQLRPSTSVYRLAKEYNLDVSLFERMLNNEMHCEVLKVQHRMRPEIARLIVPAIYPELLNHRTVTVFEEIHGVSKSLFFIHHSFPDEQVADSFSHKNVHEADFILALCRHLILQGYEPDTITVLATYTGQMFYMKKASKKYELLRNVRITVVDNFQGEESDIILLSLVRSNENANIGFLKIENRVCVALSRARKGMYIMGNMENLVESSEIWPKIKEVLIAQDSIGQHLELRCKVHPEQRRIVSKAEDFEAVPEGGCGLLCDTPLNCGHNCQAVCHPKDREHKEYKCRAQPCDRELCVLGHKCKKLCFEECGPCMTPVLRCLPCGHEIELECHIDYEEYKCQVLVEKELPACKHKISLPCFKDPAESICKIQCSARLDDCGHTCRRKCHVEDDPDHLDYKCYQPCPRTNAGCSKNHACTKMCYEECGTCLMKVKKELSACGHKVEMPCSQDPITFLCGKKCERIMVCGHPCRRICSAICGGCAKLVTKKFPICQHEIKLKCCDTPTPDMCRHACERLLKCGHNCTSECGQTCTKQCMEMVKSSKKAACGHEVKVPCYKLTSGVPPTAEELLSYCSVPCGAELKCEHVCAGTCSKCLQGRIHVPCDKACGKTLICGHSCNTPCAVTCPPCNKKCMLRCYHNRCQKKCGQPCTPCQEKCFWRCKHYSCTNRCYQPCNRPPCYASCEKILKCGHPCIGFCGEWCPPLCRICDEEEVKTVVFGFEDEEDARFVFLEDCKHSIESRALEKWLKTDDGQIKMCVCPLCNTVIRRNIRYSNIIKPRYAAVCEVKEKAFGKLNFIEQSRNQLIEKLREVPGKVSGLETLAGIRTIHNRETFINILNESGHFKRLYDSILSALNFRTKKNRKNVLSSVDMETLGIQCEILCQLAAKAKKVELHLDSHVKVKVQKQINLILQVVESRGRYISSQEADDLNLEVQRFHRIADMCVLESLPTFQHWTEKNRGIYEKHISGPLMSIVKYSMTVDDDVKIMLEKFAKVLKVSGISLEERKEIVKAIGMKQGHWYKCPNGHIYVITECGGAMQIGKCNECGARIGGTSHSLLSDNSLAPEMDGAQFAAWSEAANMANYRLNAFD</sequence>
<dbReference type="SMART" id="SM00382">
    <property type="entry name" value="AAA"/>
    <property type="match status" value="1"/>
</dbReference>
<keyword evidence="6" id="KW-0862">Zinc</keyword>
<proteinExistence type="predicted"/>
<dbReference type="SUPFAM" id="SSF52540">
    <property type="entry name" value="P-loop containing nucleoside triphosphate hydrolases"/>
    <property type="match status" value="1"/>
</dbReference>
<dbReference type="Pfam" id="PF13086">
    <property type="entry name" value="AAA_11"/>
    <property type="match status" value="1"/>
</dbReference>
<comment type="subcellular location">
    <subcellularLocation>
        <location evidence="1">Cytoplasm</location>
    </subcellularLocation>
</comment>
<comment type="caution">
    <text evidence="11">The sequence shown here is derived from an EMBL/GenBank/DDBJ whole genome shotgun (WGS) entry which is preliminary data.</text>
</comment>
<evidence type="ECO:0000256" key="5">
    <source>
        <dbReference type="ARBA" id="ARBA00022771"/>
    </source>
</evidence>
<keyword evidence="5" id="KW-0863">Zinc-finger</keyword>
<dbReference type="EMBL" id="NEVH01005883">
    <property type="protein sequence ID" value="PNF38646.1"/>
    <property type="molecule type" value="Genomic_DNA"/>
</dbReference>
<dbReference type="InterPro" id="IPR057373">
    <property type="entry name" value="ZNFX1"/>
</dbReference>
<keyword evidence="4" id="KW-0677">Repeat</keyword>
<dbReference type="GO" id="GO:0002376">
    <property type="term" value="P:immune system process"/>
    <property type="evidence" value="ECO:0007669"/>
    <property type="project" value="UniProtKB-KW"/>
</dbReference>
<evidence type="ECO:0000256" key="3">
    <source>
        <dbReference type="ARBA" id="ARBA00022723"/>
    </source>
</evidence>
<dbReference type="SMART" id="SM00438">
    <property type="entry name" value="ZnF_NFX"/>
    <property type="match status" value="7"/>
</dbReference>
<keyword evidence="3" id="KW-0479">Metal-binding</keyword>
<dbReference type="EMBL" id="NEVH01005883">
    <property type="protein sequence ID" value="PNF38643.1"/>
    <property type="molecule type" value="Genomic_DNA"/>
</dbReference>
<evidence type="ECO:0000256" key="7">
    <source>
        <dbReference type="ARBA" id="ARBA00022859"/>
    </source>
</evidence>
<dbReference type="InterPro" id="IPR046439">
    <property type="entry name" value="ZF_RZ_dom"/>
</dbReference>
<keyword evidence="7" id="KW-0391">Immunity</keyword>
<dbReference type="GO" id="GO:0004386">
    <property type="term" value="F:helicase activity"/>
    <property type="evidence" value="ECO:0007669"/>
    <property type="project" value="InterPro"/>
</dbReference>
<dbReference type="CDD" id="cd17936">
    <property type="entry name" value="EEXXEc_NFX1"/>
    <property type="match status" value="1"/>
</dbReference>
<dbReference type="FunFam" id="3.40.50.300:FF:000742">
    <property type="entry name" value="NFX1-type zinc finger-containing protein 1"/>
    <property type="match status" value="1"/>
</dbReference>
<feature type="coiled-coil region" evidence="8">
    <location>
        <begin position="904"/>
        <end position="960"/>
    </location>
</feature>
<dbReference type="PANTHER" id="PTHR10887:SF341">
    <property type="entry name" value="NFX1-TYPE ZINC FINGER-CONTAINING PROTEIN 1"/>
    <property type="match status" value="1"/>
</dbReference>
<evidence type="ECO:0000256" key="1">
    <source>
        <dbReference type="ARBA" id="ARBA00004496"/>
    </source>
</evidence>
<evidence type="ECO:0000313" key="11">
    <source>
        <dbReference type="EMBL" id="PNF38643.1"/>
    </source>
</evidence>
<keyword evidence="8" id="KW-0175">Coiled coil</keyword>
<dbReference type="GO" id="GO:0005737">
    <property type="term" value="C:cytoplasm"/>
    <property type="evidence" value="ECO:0007669"/>
    <property type="project" value="UniProtKB-SubCell"/>
</dbReference>
<protein>
    <recommendedName>
        <fullName evidence="10">RZ-type domain-containing protein</fullName>
    </recommendedName>
</protein>
<dbReference type="PROSITE" id="PS51981">
    <property type="entry name" value="ZF_RZ"/>
    <property type="match status" value="1"/>
</dbReference>
<dbReference type="InterPro" id="IPR045055">
    <property type="entry name" value="DNA2/NAM7-like"/>
</dbReference>
<evidence type="ECO:0000256" key="6">
    <source>
        <dbReference type="ARBA" id="ARBA00022833"/>
    </source>
</evidence>
<dbReference type="Gene3D" id="3.40.50.300">
    <property type="entry name" value="P-loop containing nucleotide triphosphate hydrolases"/>
    <property type="match status" value="3"/>
</dbReference>
<dbReference type="InterPro" id="IPR003593">
    <property type="entry name" value="AAA+_ATPase"/>
</dbReference>
<keyword evidence="12" id="KW-1185">Reference proteome</keyword>